<dbReference type="GO" id="GO:0009055">
    <property type="term" value="F:electron transfer activity"/>
    <property type="evidence" value="ECO:0007669"/>
    <property type="project" value="InterPro"/>
</dbReference>
<gene>
    <name evidence="13" type="ORF">MKW94_013275</name>
</gene>
<dbReference type="InterPro" id="IPR041846">
    <property type="entry name" value="ENL_dom"/>
</dbReference>
<evidence type="ECO:0000256" key="7">
    <source>
        <dbReference type="ARBA" id="ARBA00023288"/>
    </source>
</evidence>
<evidence type="ECO:0000256" key="4">
    <source>
        <dbReference type="ARBA" id="ARBA00023136"/>
    </source>
</evidence>
<accession>A0AA41RPE8</accession>
<dbReference type="SUPFAM" id="SSF49503">
    <property type="entry name" value="Cupredoxins"/>
    <property type="match status" value="1"/>
</dbReference>
<feature type="transmembrane region" description="Helical" evidence="11">
    <location>
        <begin position="12"/>
        <end position="33"/>
    </location>
</feature>
<evidence type="ECO:0000259" key="12">
    <source>
        <dbReference type="PROSITE" id="PS51485"/>
    </source>
</evidence>
<feature type="transmembrane region" description="Helical" evidence="11">
    <location>
        <begin position="53"/>
        <end position="74"/>
    </location>
</feature>
<keyword evidence="7" id="KW-0449">Lipoprotein</keyword>
<sequence length="276" mass="29855">MPTKTITHPHHCLYLYLYLSIYLSLSLALLATAKPFSRSLELQMNYLKMKSMQGLIVFSVLLLIMIQKSAVGAIEFKVGGEKGWSLPSDNSNALTYNQWAEMNRFQVGDSLLFVYQPDNDLVMHVNNVDYTNCNTATPIVTYSDGKSVFTFNQSGPFHFISGIRENCLKNEKLVVVVMADRSGDRSSNSNQTTSVSPSPAPSDSTTSPAPSGEIEIVPAPDGMQFPSSPPTDSIVLSPTSAPAGLESPQSSSSPVKFASLIVSIGAFVGSLVFLDL</sequence>
<keyword evidence="2" id="KW-0336">GPI-anchor</keyword>
<dbReference type="InterPro" id="IPR003245">
    <property type="entry name" value="Phytocyanin_dom"/>
</dbReference>
<keyword evidence="4 11" id="KW-0472">Membrane</keyword>
<feature type="transmembrane region" description="Helical" evidence="11">
    <location>
        <begin position="257"/>
        <end position="274"/>
    </location>
</feature>
<evidence type="ECO:0000313" key="13">
    <source>
        <dbReference type="EMBL" id="MCL7024129.1"/>
    </source>
</evidence>
<dbReference type="GO" id="GO:0098552">
    <property type="term" value="C:side of membrane"/>
    <property type="evidence" value="ECO:0007669"/>
    <property type="project" value="UniProtKB-KW"/>
</dbReference>
<keyword evidence="14" id="KW-1185">Reference proteome</keyword>
<evidence type="ECO:0000256" key="5">
    <source>
        <dbReference type="ARBA" id="ARBA00023157"/>
    </source>
</evidence>
<keyword evidence="3" id="KW-0732">Signal</keyword>
<evidence type="ECO:0000313" key="14">
    <source>
        <dbReference type="Proteomes" id="UP001177140"/>
    </source>
</evidence>
<evidence type="ECO:0000256" key="1">
    <source>
        <dbReference type="ARBA" id="ARBA00004589"/>
    </source>
</evidence>
<dbReference type="GO" id="GO:0012505">
    <property type="term" value="C:endomembrane system"/>
    <property type="evidence" value="ECO:0007669"/>
    <property type="project" value="UniProtKB-SubCell"/>
</dbReference>
<comment type="caution">
    <text evidence="13">The sequence shown here is derived from an EMBL/GenBank/DDBJ whole genome shotgun (WGS) entry which is preliminary data.</text>
</comment>
<evidence type="ECO:0000256" key="8">
    <source>
        <dbReference type="ARBA" id="ARBA00035011"/>
    </source>
</evidence>
<dbReference type="Proteomes" id="UP001177140">
    <property type="component" value="Unassembled WGS sequence"/>
</dbReference>
<feature type="region of interest" description="Disordered" evidence="10">
    <location>
        <begin position="182"/>
        <end position="252"/>
    </location>
</feature>
<feature type="compositionally biased region" description="Polar residues" evidence="10">
    <location>
        <begin position="230"/>
        <end position="240"/>
    </location>
</feature>
<dbReference type="Pfam" id="PF02298">
    <property type="entry name" value="Cu_bind_like"/>
    <property type="match status" value="1"/>
</dbReference>
<dbReference type="PANTHER" id="PTHR33021:SF253">
    <property type="entry name" value="EARLY NODULIN-LIKE PROTEIN 9"/>
    <property type="match status" value="1"/>
</dbReference>
<reference evidence="13" key="1">
    <citation type="submission" date="2022-03" db="EMBL/GenBank/DDBJ databases">
        <title>A functionally conserved STORR gene fusion in Papaver species that diverged 16.8 million years ago.</title>
        <authorList>
            <person name="Catania T."/>
        </authorList>
    </citation>
    <scope>NUCLEOTIDE SEQUENCE</scope>
    <source>
        <strain evidence="13">S-191538</strain>
    </source>
</reference>
<dbReference type="InterPro" id="IPR039391">
    <property type="entry name" value="Phytocyanin-like"/>
</dbReference>
<keyword evidence="11" id="KW-0812">Transmembrane</keyword>
<feature type="compositionally biased region" description="Low complexity" evidence="10">
    <location>
        <begin position="192"/>
        <end position="211"/>
    </location>
</feature>
<dbReference type="Gene3D" id="2.60.40.420">
    <property type="entry name" value="Cupredoxins - blue copper proteins"/>
    <property type="match status" value="1"/>
</dbReference>
<evidence type="ECO:0000256" key="6">
    <source>
        <dbReference type="ARBA" id="ARBA00023180"/>
    </source>
</evidence>
<dbReference type="EMBL" id="JAJJMA010030864">
    <property type="protein sequence ID" value="MCL7024129.1"/>
    <property type="molecule type" value="Genomic_DNA"/>
</dbReference>
<keyword evidence="5" id="KW-1015">Disulfide bond</keyword>
<organism evidence="13 14">
    <name type="scientific">Papaver nudicaule</name>
    <name type="common">Iceland poppy</name>
    <dbReference type="NCBI Taxonomy" id="74823"/>
    <lineage>
        <taxon>Eukaryota</taxon>
        <taxon>Viridiplantae</taxon>
        <taxon>Streptophyta</taxon>
        <taxon>Embryophyta</taxon>
        <taxon>Tracheophyta</taxon>
        <taxon>Spermatophyta</taxon>
        <taxon>Magnoliopsida</taxon>
        <taxon>Ranunculales</taxon>
        <taxon>Papaveraceae</taxon>
        <taxon>Papaveroideae</taxon>
        <taxon>Papaver</taxon>
    </lineage>
</organism>
<evidence type="ECO:0000256" key="2">
    <source>
        <dbReference type="ARBA" id="ARBA00022622"/>
    </source>
</evidence>
<protein>
    <recommendedName>
        <fullName evidence="12">Phytocyanin domain-containing protein</fullName>
    </recommendedName>
</protein>
<proteinExistence type="inferred from homology"/>
<comment type="similarity">
    <text evidence="8">Belongs to the early nodulin-like (ENODL) family.</text>
</comment>
<dbReference type="AlphaFoldDB" id="A0AA41RPE8"/>
<keyword evidence="11" id="KW-1133">Transmembrane helix</keyword>
<name>A0AA41RPE8_PAPNU</name>
<dbReference type="InterPro" id="IPR008972">
    <property type="entry name" value="Cupredoxin"/>
</dbReference>
<evidence type="ECO:0000256" key="10">
    <source>
        <dbReference type="SAM" id="MobiDB-lite"/>
    </source>
</evidence>
<evidence type="ECO:0000256" key="11">
    <source>
        <dbReference type="SAM" id="Phobius"/>
    </source>
</evidence>
<feature type="domain" description="Phytocyanin" evidence="12">
    <location>
        <begin position="74"/>
        <end position="179"/>
    </location>
</feature>
<dbReference type="FunFam" id="2.60.40.420:FF:000010">
    <property type="entry name" value="Early nodulin-like protein 1"/>
    <property type="match status" value="1"/>
</dbReference>
<comment type="subcellular location">
    <subcellularLocation>
        <location evidence="9">Endomembrane system</location>
        <topology evidence="9">Lipid-anchor</topology>
    </subcellularLocation>
    <subcellularLocation>
        <location evidence="1">Membrane</location>
        <topology evidence="1">Lipid-anchor</topology>
        <topology evidence="1">GPI-anchor</topology>
    </subcellularLocation>
</comment>
<evidence type="ECO:0000256" key="9">
    <source>
        <dbReference type="ARBA" id="ARBA00037868"/>
    </source>
</evidence>
<dbReference type="CDD" id="cd11019">
    <property type="entry name" value="OsENODL1_like"/>
    <property type="match status" value="1"/>
</dbReference>
<dbReference type="GO" id="GO:0005886">
    <property type="term" value="C:plasma membrane"/>
    <property type="evidence" value="ECO:0007669"/>
    <property type="project" value="TreeGrafter"/>
</dbReference>
<dbReference type="PROSITE" id="PS51485">
    <property type="entry name" value="PHYTOCYANIN"/>
    <property type="match status" value="1"/>
</dbReference>
<keyword evidence="6" id="KW-0325">Glycoprotein</keyword>
<evidence type="ECO:0000256" key="3">
    <source>
        <dbReference type="ARBA" id="ARBA00022729"/>
    </source>
</evidence>
<dbReference type="PANTHER" id="PTHR33021">
    <property type="entry name" value="BLUE COPPER PROTEIN"/>
    <property type="match status" value="1"/>
</dbReference>